<feature type="transmembrane region" description="Helical" evidence="6">
    <location>
        <begin position="127"/>
        <end position="152"/>
    </location>
</feature>
<feature type="transmembrane region" description="Helical" evidence="6">
    <location>
        <begin position="20"/>
        <end position="41"/>
    </location>
</feature>
<comment type="subcellular location">
    <subcellularLocation>
        <location evidence="1">Membrane</location>
        <topology evidence="1">Multi-pass membrane protein</topology>
    </subcellularLocation>
</comment>
<keyword evidence="2 6" id="KW-0812">Transmembrane</keyword>
<sequence>MAQEYDPEYLAESRVTLVTVFYSIPIVLMILSTTLRLWAKLRTEPKRLAFDDYLMIWATGISVSFCIIGLIYGPPQGLGRHIEAITSEDLKTFMMGDYIFSHLYDVALASTKLSVLALYYRVFPVQAFRIVVILTAVFVVLWMITMEVVLGFECRPIQAWWLAAEGQCLNLVAFAYFTNITNLVSDMWIFAMPLPIILKLQTNTNKRLTLCFLFSVGLGVCSISAARLRFVFANASTDITWDAVPMGILSAWEPCGGILCANLPMVYGMLNQSIRMSRIRHSTAHTDASQSIAGSSRGRASKGSFSQGWIHLKDSFSSHDELGLKRPERSYIWKISTGTSRSSTQ</sequence>
<dbReference type="KEGG" id="pfy:PFICI_01648"/>
<accession>W3XPD6</accession>
<dbReference type="InterPro" id="IPR052337">
    <property type="entry name" value="SAT4-like"/>
</dbReference>
<feature type="transmembrane region" description="Helical" evidence="6">
    <location>
        <begin position="251"/>
        <end position="270"/>
    </location>
</feature>
<evidence type="ECO:0000313" key="9">
    <source>
        <dbReference type="Proteomes" id="UP000030651"/>
    </source>
</evidence>
<evidence type="ECO:0000256" key="2">
    <source>
        <dbReference type="ARBA" id="ARBA00022692"/>
    </source>
</evidence>
<feature type="transmembrane region" description="Helical" evidence="6">
    <location>
        <begin position="210"/>
        <end position="231"/>
    </location>
</feature>
<dbReference type="PANTHER" id="PTHR33048">
    <property type="entry name" value="PTH11-LIKE INTEGRAL MEMBRANE PROTEIN (AFU_ORTHOLOGUE AFUA_5G11245)"/>
    <property type="match status" value="1"/>
</dbReference>
<keyword evidence="3 6" id="KW-1133">Transmembrane helix</keyword>
<protein>
    <recommendedName>
        <fullName evidence="7">Rhodopsin domain-containing protein</fullName>
    </recommendedName>
</protein>
<dbReference type="eggNOG" id="ENOG502SIJQ">
    <property type="taxonomic scope" value="Eukaryota"/>
</dbReference>
<dbReference type="InterPro" id="IPR049326">
    <property type="entry name" value="Rhodopsin_dom_fungi"/>
</dbReference>
<dbReference type="EMBL" id="KI912109">
    <property type="protein sequence ID" value="ETS87820.1"/>
    <property type="molecule type" value="Genomic_DNA"/>
</dbReference>
<evidence type="ECO:0000256" key="4">
    <source>
        <dbReference type="ARBA" id="ARBA00023136"/>
    </source>
</evidence>
<feature type="transmembrane region" description="Helical" evidence="6">
    <location>
        <begin position="99"/>
        <end position="120"/>
    </location>
</feature>
<dbReference type="AlphaFoldDB" id="W3XPD6"/>
<evidence type="ECO:0000313" key="8">
    <source>
        <dbReference type="EMBL" id="ETS87820.1"/>
    </source>
</evidence>
<evidence type="ECO:0000256" key="5">
    <source>
        <dbReference type="ARBA" id="ARBA00038359"/>
    </source>
</evidence>
<dbReference type="PANTHER" id="PTHR33048:SF8">
    <property type="entry name" value="INTEGRAL MEMBRANE PROTEIN-RELATED"/>
    <property type="match status" value="1"/>
</dbReference>
<evidence type="ECO:0000259" key="7">
    <source>
        <dbReference type="Pfam" id="PF20684"/>
    </source>
</evidence>
<dbReference type="Proteomes" id="UP000030651">
    <property type="component" value="Unassembled WGS sequence"/>
</dbReference>
<dbReference type="Pfam" id="PF20684">
    <property type="entry name" value="Fung_rhodopsin"/>
    <property type="match status" value="1"/>
</dbReference>
<keyword evidence="9" id="KW-1185">Reference proteome</keyword>
<dbReference type="HOGENOM" id="CLU_028200_0_1_1"/>
<feature type="domain" description="Rhodopsin" evidence="7">
    <location>
        <begin position="35"/>
        <end position="270"/>
    </location>
</feature>
<organism evidence="8 9">
    <name type="scientific">Pestalotiopsis fici (strain W106-1 / CGMCC3.15140)</name>
    <dbReference type="NCBI Taxonomy" id="1229662"/>
    <lineage>
        <taxon>Eukaryota</taxon>
        <taxon>Fungi</taxon>
        <taxon>Dikarya</taxon>
        <taxon>Ascomycota</taxon>
        <taxon>Pezizomycotina</taxon>
        <taxon>Sordariomycetes</taxon>
        <taxon>Xylariomycetidae</taxon>
        <taxon>Amphisphaeriales</taxon>
        <taxon>Sporocadaceae</taxon>
        <taxon>Pestalotiopsis</taxon>
    </lineage>
</organism>
<proteinExistence type="inferred from homology"/>
<dbReference type="InParanoid" id="W3XPD6"/>
<evidence type="ECO:0000256" key="3">
    <source>
        <dbReference type="ARBA" id="ARBA00022989"/>
    </source>
</evidence>
<dbReference type="GO" id="GO:0016020">
    <property type="term" value="C:membrane"/>
    <property type="evidence" value="ECO:0007669"/>
    <property type="project" value="UniProtKB-SubCell"/>
</dbReference>
<dbReference type="OMA" id="DIWIFLM"/>
<comment type="similarity">
    <text evidence="5">Belongs to the SAT4 family.</text>
</comment>
<reference evidence="9" key="1">
    <citation type="journal article" date="2015" name="BMC Genomics">
        <title>Genomic and transcriptomic analysis of the endophytic fungus Pestalotiopsis fici reveals its lifestyle and high potential for synthesis of natural products.</title>
        <authorList>
            <person name="Wang X."/>
            <person name="Zhang X."/>
            <person name="Liu L."/>
            <person name="Xiang M."/>
            <person name="Wang W."/>
            <person name="Sun X."/>
            <person name="Che Y."/>
            <person name="Guo L."/>
            <person name="Liu G."/>
            <person name="Guo L."/>
            <person name="Wang C."/>
            <person name="Yin W.B."/>
            <person name="Stadler M."/>
            <person name="Zhang X."/>
            <person name="Liu X."/>
        </authorList>
    </citation>
    <scope>NUCLEOTIDE SEQUENCE [LARGE SCALE GENOMIC DNA]</scope>
    <source>
        <strain evidence="9">W106-1 / CGMCC3.15140</strain>
    </source>
</reference>
<evidence type="ECO:0000256" key="6">
    <source>
        <dbReference type="SAM" id="Phobius"/>
    </source>
</evidence>
<evidence type="ECO:0000256" key="1">
    <source>
        <dbReference type="ARBA" id="ARBA00004141"/>
    </source>
</evidence>
<gene>
    <name evidence="8" type="ORF">PFICI_01648</name>
</gene>
<dbReference type="GeneID" id="19266661"/>
<dbReference type="RefSeq" id="XP_007828420.1">
    <property type="nucleotide sequence ID" value="XM_007830229.1"/>
</dbReference>
<feature type="transmembrane region" description="Helical" evidence="6">
    <location>
        <begin position="172"/>
        <end position="198"/>
    </location>
</feature>
<feature type="transmembrane region" description="Helical" evidence="6">
    <location>
        <begin position="53"/>
        <end position="72"/>
    </location>
</feature>
<dbReference type="OrthoDB" id="5342292at2759"/>
<keyword evidence="4 6" id="KW-0472">Membrane</keyword>
<name>W3XPD6_PESFW</name>